<dbReference type="AlphaFoldDB" id="A0A8I2YFR3"/>
<feature type="transmembrane region" description="Helical" evidence="1">
    <location>
        <begin position="21"/>
        <end position="42"/>
    </location>
</feature>
<sequence>MVIEQWKMAVKGKKYIGPWTTYSAALLAKLWALLVENCWSYLLPLAWWAKNLSLGSAKLTRACA</sequence>
<evidence type="ECO:0000256" key="1">
    <source>
        <dbReference type="SAM" id="Phobius"/>
    </source>
</evidence>
<keyword evidence="3" id="KW-1185">Reference proteome</keyword>
<dbReference type="Proteomes" id="UP000683000">
    <property type="component" value="Unassembled WGS sequence"/>
</dbReference>
<gene>
    <name evidence="2" type="ORF">JVT61DRAFT_9907</name>
</gene>
<keyword evidence="1" id="KW-0812">Transmembrane</keyword>
<reference evidence="2" key="1">
    <citation type="submission" date="2021-03" db="EMBL/GenBank/DDBJ databases">
        <title>Evolutionary innovations through gain and loss of genes in the ectomycorrhizal Boletales.</title>
        <authorList>
            <person name="Wu G."/>
            <person name="Miyauchi S."/>
            <person name="Morin E."/>
            <person name="Yang Z.-L."/>
            <person name="Xu J."/>
            <person name="Martin F.M."/>
        </authorList>
    </citation>
    <scope>NUCLEOTIDE SEQUENCE</scope>
    <source>
        <strain evidence="2">BR01</strain>
    </source>
</reference>
<dbReference type="EMBL" id="JAGFBS010000039">
    <property type="protein sequence ID" value="KAG6371140.1"/>
    <property type="molecule type" value="Genomic_DNA"/>
</dbReference>
<comment type="caution">
    <text evidence="2">The sequence shown here is derived from an EMBL/GenBank/DDBJ whole genome shotgun (WGS) entry which is preliminary data.</text>
</comment>
<organism evidence="2 3">
    <name type="scientific">Boletus reticuloceps</name>
    <dbReference type="NCBI Taxonomy" id="495285"/>
    <lineage>
        <taxon>Eukaryota</taxon>
        <taxon>Fungi</taxon>
        <taxon>Dikarya</taxon>
        <taxon>Basidiomycota</taxon>
        <taxon>Agaricomycotina</taxon>
        <taxon>Agaricomycetes</taxon>
        <taxon>Agaricomycetidae</taxon>
        <taxon>Boletales</taxon>
        <taxon>Boletineae</taxon>
        <taxon>Boletaceae</taxon>
        <taxon>Boletoideae</taxon>
        <taxon>Boletus</taxon>
    </lineage>
</organism>
<keyword evidence="1" id="KW-1133">Transmembrane helix</keyword>
<keyword evidence="1" id="KW-0472">Membrane</keyword>
<protein>
    <submittedName>
        <fullName evidence="2">Uncharacterized protein</fullName>
    </submittedName>
</protein>
<proteinExistence type="predicted"/>
<evidence type="ECO:0000313" key="3">
    <source>
        <dbReference type="Proteomes" id="UP000683000"/>
    </source>
</evidence>
<accession>A0A8I2YFR3</accession>
<name>A0A8I2YFR3_9AGAM</name>
<evidence type="ECO:0000313" key="2">
    <source>
        <dbReference type="EMBL" id="KAG6371140.1"/>
    </source>
</evidence>